<name>A0AAD4DR61_9AGAM</name>
<dbReference type="EMBL" id="JABBWK010000130">
    <property type="protein sequence ID" value="KAG1891545.1"/>
    <property type="molecule type" value="Genomic_DNA"/>
</dbReference>
<evidence type="ECO:0000313" key="2">
    <source>
        <dbReference type="Proteomes" id="UP001195769"/>
    </source>
</evidence>
<protein>
    <submittedName>
        <fullName evidence="1">Uncharacterized protein</fullName>
    </submittedName>
</protein>
<proteinExistence type="predicted"/>
<gene>
    <name evidence="1" type="ORF">F5891DRAFT_1070141</name>
</gene>
<reference evidence="1" key="1">
    <citation type="journal article" date="2020" name="New Phytol.">
        <title>Comparative genomics reveals dynamic genome evolution in host specialist ectomycorrhizal fungi.</title>
        <authorList>
            <person name="Lofgren L.A."/>
            <person name="Nguyen N.H."/>
            <person name="Vilgalys R."/>
            <person name="Ruytinx J."/>
            <person name="Liao H.L."/>
            <person name="Branco S."/>
            <person name="Kuo A."/>
            <person name="LaButti K."/>
            <person name="Lipzen A."/>
            <person name="Andreopoulos W."/>
            <person name="Pangilinan J."/>
            <person name="Riley R."/>
            <person name="Hundley H."/>
            <person name="Na H."/>
            <person name="Barry K."/>
            <person name="Grigoriev I.V."/>
            <person name="Stajich J.E."/>
            <person name="Kennedy P.G."/>
        </authorList>
    </citation>
    <scope>NUCLEOTIDE SEQUENCE</scope>
    <source>
        <strain evidence="1">FC203</strain>
    </source>
</reference>
<accession>A0AAD4DR61</accession>
<dbReference type="RefSeq" id="XP_041218021.1">
    <property type="nucleotide sequence ID" value="XM_041363262.1"/>
</dbReference>
<dbReference type="Proteomes" id="UP001195769">
    <property type="component" value="Unassembled WGS sequence"/>
</dbReference>
<organism evidence="1 2">
    <name type="scientific">Suillus fuscotomentosus</name>
    <dbReference type="NCBI Taxonomy" id="1912939"/>
    <lineage>
        <taxon>Eukaryota</taxon>
        <taxon>Fungi</taxon>
        <taxon>Dikarya</taxon>
        <taxon>Basidiomycota</taxon>
        <taxon>Agaricomycotina</taxon>
        <taxon>Agaricomycetes</taxon>
        <taxon>Agaricomycetidae</taxon>
        <taxon>Boletales</taxon>
        <taxon>Suillineae</taxon>
        <taxon>Suillaceae</taxon>
        <taxon>Suillus</taxon>
    </lineage>
</organism>
<sequence length="190" mass="21216">MITKIYSLECCYPPLQSIWTAIRTSRIGMTRYVDAESPHLSLTLTPLGNGYQPAVQKWLEELCRTHSIQPSDYNIPLGARFRPSYATARPQQENAAIVALAGAVQEMSKHLVVPPPPPVALALPAAPPSDFARSLEVLSAATNISDEDKLEMMLLFLKNKDEAIVYLHMNNRLRAPWVQRRLGEMRIHGA</sequence>
<dbReference type="AlphaFoldDB" id="A0AAD4DR61"/>
<keyword evidence="2" id="KW-1185">Reference proteome</keyword>
<comment type="caution">
    <text evidence="1">The sequence shown here is derived from an EMBL/GenBank/DDBJ whole genome shotgun (WGS) entry which is preliminary data.</text>
</comment>
<evidence type="ECO:0000313" key="1">
    <source>
        <dbReference type="EMBL" id="KAG1891545.1"/>
    </source>
</evidence>
<dbReference type="GeneID" id="64657560"/>